<dbReference type="Gene3D" id="3.30.300.180">
    <property type="match status" value="1"/>
</dbReference>
<dbReference type="Proteomes" id="UP000823638">
    <property type="component" value="Unassembled WGS sequence"/>
</dbReference>
<evidence type="ECO:0000256" key="7">
    <source>
        <dbReference type="ARBA" id="ARBA00023125"/>
    </source>
</evidence>
<dbReference type="InterPro" id="IPR010921">
    <property type="entry name" value="Trp_repressor/repl_initiator"/>
</dbReference>
<dbReference type="SUPFAM" id="SSF52540">
    <property type="entry name" value="P-loop containing nucleoside triphosphate hydrolases"/>
    <property type="match status" value="1"/>
</dbReference>
<protein>
    <recommendedName>
        <fullName evidence="8 9">Chromosomal replication initiator protein DnaA</fullName>
    </recommendedName>
</protein>
<reference evidence="14" key="2">
    <citation type="journal article" date="2021" name="PeerJ">
        <title>Extensive microbial diversity within the chicken gut microbiome revealed by metagenomics and culture.</title>
        <authorList>
            <person name="Gilroy R."/>
            <person name="Ravi A."/>
            <person name="Getino M."/>
            <person name="Pursley I."/>
            <person name="Horton D.L."/>
            <person name="Alikhan N.F."/>
            <person name="Baker D."/>
            <person name="Gharbi K."/>
            <person name="Hall N."/>
            <person name="Watson M."/>
            <person name="Adriaenssens E.M."/>
            <person name="Foster-Nyarko E."/>
            <person name="Jarju S."/>
            <person name="Secka A."/>
            <person name="Antonio M."/>
            <person name="Oren A."/>
            <person name="Chaudhuri R.R."/>
            <person name="La Ragione R."/>
            <person name="Hildebrand F."/>
            <person name="Pallen M.J."/>
        </authorList>
    </citation>
    <scope>NUCLEOTIDE SEQUENCE</scope>
    <source>
        <strain evidence="14">10532</strain>
    </source>
</reference>
<dbReference type="SMART" id="SM00760">
    <property type="entry name" value="Bac_DnaA_C"/>
    <property type="match status" value="1"/>
</dbReference>
<accession>A0A9D9HQI8</accession>
<dbReference type="GO" id="GO:0003688">
    <property type="term" value="F:DNA replication origin binding"/>
    <property type="evidence" value="ECO:0007669"/>
    <property type="project" value="UniProtKB-UniRule"/>
</dbReference>
<dbReference type="GO" id="GO:0005524">
    <property type="term" value="F:ATP binding"/>
    <property type="evidence" value="ECO:0007669"/>
    <property type="project" value="UniProtKB-UniRule"/>
</dbReference>
<dbReference type="GO" id="GO:0008289">
    <property type="term" value="F:lipid binding"/>
    <property type="evidence" value="ECO:0007669"/>
    <property type="project" value="UniProtKB-KW"/>
</dbReference>
<keyword evidence="5 8" id="KW-0067">ATP-binding</keyword>
<proteinExistence type="inferred from homology"/>
<evidence type="ECO:0000256" key="1">
    <source>
        <dbReference type="ARBA" id="ARBA00006583"/>
    </source>
</evidence>
<keyword evidence="7 8" id="KW-0238">DNA-binding</keyword>
<evidence type="ECO:0000256" key="3">
    <source>
        <dbReference type="ARBA" id="ARBA00022705"/>
    </source>
</evidence>
<comment type="subunit">
    <text evidence="8">Oligomerizes as a right-handed, spiral filament on DNA at oriC.</text>
</comment>
<dbReference type="InterPro" id="IPR027417">
    <property type="entry name" value="P-loop_NTPase"/>
</dbReference>
<sequence length="457" mass="53083">MSEWDYRSLWERALSEIKKSNTDEIWISYIHYENSQEGLINLAVPSAFYKNQIEKKYKSILESKIHEISGENLKINININENLDYSDENTEVKPEENPVKFADARKNITETYNTNLNKNYTFERFVQSEANSFAYNASYAISKNPGKEYNPLLIYGGVGLGKTHLMEAIGNEISRERNDLKILYITAEQFTNEFLYSLSDHKTREFKNKYRNVDVLLIDDIHFFSGKKQVQEELFYTFEALYSTNHQIVFTCDRTLDQVKDLNDRLRSRFGRGLQVDLQPPVFETRCSILMKKAEEKKVSFSQEVIEFVARNIATNVRDLEAALTKIIAYKELVNKEITVEIAQNLLKDSIGNRKTNDLSVELIIKTVADYFNISHVDIKGKKRNTNISFARQISMYLIREMTNYSTTEIGIEFGGKDHSTVMYSCRQIEEKLKCDPTMDSTIQTLKTRIKNQSSAR</sequence>
<dbReference type="SMART" id="SM00382">
    <property type="entry name" value="AAA"/>
    <property type="match status" value="1"/>
</dbReference>
<dbReference type="GO" id="GO:0005737">
    <property type="term" value="C:cytoplasm"/>
    <property type="evidence" value="ECO:0007669"/>
    <property type="project" value="UniProtKB-SubCell"/>
</dbReference>
<dbReference type="FunFam" id="3.40.50.300:FF:000668">
    <property type="entry name" value="Chromosomal replication initiator protein DnaA"/>
    <property type="match status" value="1"/>
</dbReference>
<feature type="binding site" evidence="8">
    <location>
        <position position="159"/>
    </location>
    <ligand>
        <name>ATP</name>
        <dbReference type="ChEBI" id="CHEBI:30616"/>
    </ligand>
</feature>
<feature type="region of interest" description="Domain III, AAA+ region" evidence="8">
    <location>
        <begin position="115"/>
        <end position="331"/>
    </location>
</feature>
<name>A0A9D9HQI8_9SPIR</name>
<evidence type="ECO:0000313" key="15">
    <source>
        <dbReference type="Proteomes" id="UP000823638"/>
    </source>
</evidence>
<feature type="domain" description="AAA+ ATPase" evidence="12">
    <location>
        <begin position="148"/>
        <end position="280"/>
    </location>
</feature>
<dbReference type="PANTHER" id="PTHR30050">
    <property type="entry name" value="CHROMOSOMAL REPLICATION INITIATOR PROTEIN DNAA"/>
    <property type="match status" value="1"/>
</dbReference>
<dbReference type="GO" id="GO:0006275">
    <property type="term" value="P:regulation of DNA replication"/>
    <property type="evidence" value="ECO:0007669"/>
    <property type="project" value="UniProtKB-UniRule"/>
</dbReference>
<evidence type="ECO:0000259" key="12">
    <source>
        <dbReference type="SMART" id="SM00382"/>
    </source>
</evidence>
<keyword evidence="4 8" id="KW-0547">Nucleotide-binding</keyword>
<evidence type="ECO:0000313" key="14">
    <source>
        <dbReference type="EMBL" id="MBO8458125.1"/>
    </source>
</evidence>
<dbReference type="PANTHER" id="PTHR30050:SF2">
    <property type="entry name" value="CHROMOSOMAL REPLICATION INITIATOR PROTEIN DNAA"/>
    <property type="match status" value="1"/>
</dbReference>
<evidence type="ECO:0000256" key="6">
    <source>
        <dbReference type="ARBA" id="ARBA00023121"/>
    </source>
</evidence>
<dbReference type="Gene3D" id="3.40.50.300">
    <property type="entry name" value="P-loop containing nucleotide triphosphate hydrolases"/>
    <property type="match status" value="1"/>
</dbReference>
<keyword evidence="3 8" id="KW-0235">DNA replication</keyword>
<dbReference type="InterPro" id="IPR013159">
    <property type="entry name" value="DnaA_C"/>
</dbReference>
<comment type="similarity">
    <text evidence="1 8 11">Belongs to the DnaA family.</text>
</comment>
<comment type="caution">
    <text evidence="14">The sequence shown here is derived from an EMBL/GenBank/DDBJ whole genome shotgun (WGS) entry which is preliminary data.</text>
</comment>
<feature type="domain" description="Chromosomal replication initiator DnaA C-terminal" evidence="13">
    <location>
        <begin position="360"/>
        <end position="429"/>
    </location>
</feature>
<comment type="function">
    <text evidence="8 10">Plays an essential role in the initiation and regulation of chromosomal replication. ATP-DnaA binds to the origin of replication (oriC) to initiate formation of the DNA replication initiation complex once per cell cycle. Binds the DnaA box (a 9 base pair repeat at the origin) and separates the double-stranded (ds)DNA. Forms a right-handed helical filament on oriC DNA; dsDNA binds to the exterior of the filament while single-stranded (ss)DNA is stabiized in the filament's interior. The ATP-DnaA-oriC complex binds and stabilizes one strand of the AT-rich DNA unwinding element (DUE), permitting loading of DNA polymerase. After initiation quickly degrades to an ADP-DnaA complex that is not apt for DNA replication. Binds acidic phospholipids.</text>
</comment>
<reference evidence="14" key="1">
    <citation type="submission" date="2020-10" db="EMBL/GenBank/DDBJ databases">
        <authorList>
            <person name="Gilroy R."/>
        </authorList>
    </citation>
    <scope>NUCLEOTIDE SEQUENCE</scope>
    <source>
        <strain evidence="14">10532</strain>
    </source>
</reference>
<dbReference type="PROSITE" id="PS01008">
    <property type="entry name" value="DNAA"/>
    <property type="match status" value="1"/>
</dbReference>
<feature type="binding site" evidence="8">
    <location>
        <position position="162"/>
    </location>
    <ligand>
        <name>ATP</name>
        <dbReference type="ChEBI" id="CHEBI:30616"/>
    </ligand>
</feature>
<dbReference type="CDD" id="cd06571">
    <property type="entry name" value="Bac_DnaA_C"/>
    <property type="match status" value="1"/>
</dbReference>
<dbReference type="SUPFAM" id="SSF48295">
    <property type="entry name" value="TrpR-like"/>
    <property type="match status" value="1"/>
</dbReference>
<dbReference type="Pfam" id="PF00308">
    <property type="entry name" value="Bac_DnaA"/>
    <property type="match status" value="1"/>
</dbReference>
<gene>
    <name evidence="8 14" type="primary">dnaA</name>
    <name evidence="14" type="ORF">IAA81_07850</name>
</gene>
<feature type="region of interest" description="Domain I, interacts with DnaA modulators" evidence="8">
    <location>
        <begin position="1"/>
        <end position="97"/>
    </location>
</feature>
<dbReference type="PRINTS" id="PR00051">
    <property type="entry name" value="DNAA"/>
</dbReference>
<dbReference type="CDD" id="cd00009">
    <property type="entry name" value="AAA"/>
    <property type="match status" value="1"/>
</dbReference>
<keyword evidence="6 8" id="KW-0446">Lipid-binding</keyword>
<dbReference type="GO" id="GO:0005886">
    <property type="term" value="C:plasma membrane"/>
    <property type="evidence" value="ECO:0007669"/>
    <property type="project" value="TreeGrafter"/>
</dbReference>
<dbReference type="InterPro" id="IPR018312">
    <property type="entry name" value="Chromosome_initiator_DnaA_CS"/>
</dbReference>
<evidence type="ECO:0000256" key="2">
    <source>
        <dbReference type="ARBA" id="ARBA00022490"/>
    </source>
</evidence>
<evidence type="ECO:0000256" key="8">
    <source>
        <dbReference type="HAMAP-Rule" id="MF_00377"/>
    </source>
</evidence>
<evidence type="ECO:0000256" key="9">
    <source>
        <dbReference type="NCBIfam" id="TIGR00362"/>
    </source>
</evidence>
<evidence type="ECO:0000256" key="10">
    <source>
        <dbReference type="RuleBase" id="RU000577"/>
    </source>
</evidence>
<feature type="binding site" evidence="8">
    <location>
        <position position="163"/>
    </location>
    <ligand>
        <name>ATP</name>
        <dbReference type="ChEBI" id="CHEBI:30616"/>
    </ligand>
</feature>
<feature type="region of interest" description="Domain IV, binds dsDNA" evidence="8">
    <location>
        <begin position="332"/>
        <end position="457"/>
    </location>
</feature>
<dbReference type="InterPro" id="IPR020591">
    <property type="entry name" value="Chromosome_initiator_DnaA-like"/>
</dbReference>
<dbReference type="InterPro" id="IPR013317">
    <property type="entry name" value="DnaA_dom"/>
</dbReference>
<evidence type="ECO:0000256" key="11">
    <source>
        <dbReference type="RuleBase" id="RU004227"/>
    </source>
</evidence>
<evidence type="ECO:0000256" key="5">
    <source>
        <dbReference type="ARBA" id="ARBA00022840"/>
    </source>
</evidence>
<dbReference type="Gene3D" id="1.10.1750.10">
    <property type="match status" value="1"/>
</dbReference>
<dbReference type="GO" id="GO:0006270">
    <property type="term" value="P:DNA replication initiation"/>
    <property type="evidence" value="ECO:0007669"/>
    <property type="project" value="UniProtKB-UniRule"/>
</dbReference>
<dbReference type="InterPro" id="IPR003593">
    <property type="entry name" value="AAA+_ATPase"/>
</dbReference>
<evidence type="ECO:0000259" key="13">
    <source>
        <dbReference type="SMART" id="SM00760"/>
    </source>
</evidence>
<dbReference type="AlphaFoldDB" id="A0A9D9HQI8"/>
<feature type="binding site" evidence="8">
    <location>
        <position position="161"/>
    </location>
    <ligand>
        <name>ATP</name>
        <dbReference type="ChEBI" id="CHEBI:30616"/>
    </ligand>
</feature>
<dbReference type="Pfam" id="PF08299">
    <property type="entry name" value="Bac_DnaA_C"/>
    <property type="match status" value="1"/>
</dbReference>
<dbReference type="EMBL" id="JADIMM010000090">
    <property type="protein sequence ID" value="MBO8458125.1"/>
    <property type="molecule type" value="Genomic_DNA"/>
</dbReference>
<dbReference type="Gene3D" id="1.10.8.60">
    <property type="match status" value="1"/>
</dbReference>
<dbReference type="HAMAP" id="MF_00377">
    <property type="entry name" value="DnaA_bact"/>
    <property type="match status" value="1"/>
</dbReference>
<comment type="domain">
    <text evidence="8">Domain I is involved in oligomerization and binding regulators, domain II is flexibile and of varying length in different bacteria, domain III forms the AAA+ region, while domain IV binds dsDNA.</text>
</comment>
<comment type="caution">
    <text evidence="8">Lacks conserved residue(s) required for the propagation of feature annotation.</text>
</comment>
<dbReference type="NCBIfam" id="TIGR00362">
    <property type="entry name" value="DnaA"/>
    <property type="match status" value="1"/>
</dbReference>
<dbReference type="InterPro" id="IPR001957">
    <property type="entry name" value="Chromosome_initiator_DnaA"/>
</dbReference>
<dbReference type="InterPro" id="IPR038454">
    <property type="entry name" value="DnaA_N_sf"/>
</dbReference>
<comment type="subcellular location">
    <subcellularLocation>
        <location evidence="8">Cytoplasm</location>
    </subcellularLocation>
</comment>
<keyword evidence="2 8" id="KW-0963">Cytoplasm</keyword>
<evidence type="ECO:0000256" key="4">
    <source>
        <dbReference type="ARBA" id="ARBA00022741"/>
    </source>
</evidence>
<organism evidence="14 15">
    <name type="scientific">Candidatus Gallitreponema excrementavium</name>
    <dbReference type="NCBI Taxonomy" id="2840840"/>
    <lineage>
        <taxon>Bacteria</taxon>
        <taxon>Pseudomonadati</taxon>
        <taxon>Spirochaetota</taxon>
        <taxon>Spirochaetia</taxon>
        <taxon>Spirochaetales</taxon>
        <taxon>Candidatus Gallitreponema</taxon>
    </lineage>
</organism>